<reference evidence="1" key="2">
    <citation type="submission" date="2025-09" db="UniProtKB">
        <authorList>
            <consortium name="Ensembl"/>
        </authorList>
    </citation>
    <scope>IDENTIFICATION</scope>
</reference>
<accession>A0A8C4E158</accession>
<dbReference type="Proteomes" id="UP000694389">
    <property type="component" value="Unassembled WGS sequence"/>
</dbReference>
<dbReference type="Ensembl" id="ENSDLAT00005012592.2">
    <property type="protein sequence ID" value="ENSDLAP00005011501.2"/>
    <property type="gene ID" value="ENSDLAG00005005915.2"/>
</dbReference>
<reference evidence="1" key="1">
    <citation type="submission" date="2025-08" db="UniProtKB">
        <authorList>
            <consortium name="Ensembl"/>
        </authorList>
    </citation>
    <scope>IDENTIFICATION</scope>
</reference>
<proteinExistence type="predicted"/>
<dbReference type="AlphaFoldDB" id="A0A8C4E158"/>
<evidence type="ECO:0000313" key="2">
    <source>
        <dbReference type="Proteomes" id="UP000694389"/>
    </source>
</evidence>
<name>A0A8C4E158_DICLA</name>
<organism evidence="1 2">
    <name type="scientific">Dicentrarchus labrax</name>
    <name type="common">European seabass</name>
    <name type="synonym">Morone labrax</name>
    <dbReference type="NCBI Taxonomy" id="13489"/>
    <lineage>
        <taxon>Eukaryota</taxon>
        <taxon>Metazoa</taxon>
        <taxon>Chordata</taxon>
        <taxon>Craniata</taxon>
        <taxon>Vertebrata</taxon>
        <taxon>Euteleostomi</taxon>
        <taxon>Actinopterygii</taxon>
        <taxon>Neopterygii</taxon>
        <taxon>Teleostei</taxon>
        <taxon>Neoteleostei</taxon>
        <taxon>Acanthomorphata</taxon>
        <taxon>Eupercaria</taxon>
        <taxon>Moronidae</taxon>
        <taxon>Dicentrarchus</taxon>
    </lineage>
</organism>
<sequence>MILHHSPVETTTSIVVALWGHLARSMQPGQESGGAGVEPKCKEGVYTAPPCGISLPWSCEILAYAYCHAISTLASIYTCTAKLYLNCTIHYKFAGVIDSSSRPFFALRSNDS</sequence>
<protein>
    <submittedName>
        <fullName evidence="1">Uncharacterized protein</fullName>
    </submittedName>
</protein>
<keyword evidence="2" id="KW-1185">Reference proteome</keyword>
<evidence type="ECO:0000313" key="1">
    <source>
        <dbReference type="Ensembl" id="ENSDLAP00005011501.2"/>
    </source>
</evidence>